<dbReference type="InterPro" id="IPR001611">
    <property type="entry name" value="Leu-rich_rpt"/>
</dbReference>
<dbReference type="Pfam" id="PF00069">
    <property type="entry name" value="Pkinase"/>
    <property type="match status" value="1"/>
</dbReference>
<keyword evidence="2" id="KW-0597">Phosphoprotein</keyword>
<evidence type="ECO:0000259" key="14">
    <source>
        <dbReference type="PROSITE" id="PS50011"/>
    </source>
</evidence>
<keyword evidence="10 12" id="KW-0472">Membrane</keyword>
<protein>
    <recommendedName>
        <fullName evidence="14">Protein kinase domain-containing protein</fullName>
    </recommendedName>
</protein>
<dbReference type="SUPFAM" id="SSF52058">
    <property type="entry name" value="L domain-like"/>
    <property type="match status" value="1"/>
</dbReference>
<evidence type="ECO:0000256" key="13">
    <source>
        <dbReference type="SAM" id="SignalP"/>
    </source>
</evidence>
<feature type="signal peptide" evidence="13">
    <location>
        <begin position="1"/>
        <end position="23"/>
    </location>
</feature>
<evidence type="ECO:0000256" key="10">
    <source>
        <dbReference type="ARBA" id="ARBA00023136"/>
    </source>
</evidence>
<dbReference type="EMBL" id="JAGYWB010000019">
    <property type="protein sequence ID" value="KAI0488004.1"/>
    <property type="molecule type" value="Genomic_DNA"/>
</dbReference>
<evidence type="ECO:0000256" key="12">
    <source>
        <dbReference type="SAM" id="Phobius"/>
    </source>
</evidence>
<dbReference type="InterPro" id="IPR000719">
    <property type="entry name" value="Prot_kinase_dom"/>
</dbReference>
<dbReference type="PANTHER" id="PTHR48010">
    <property type="entry name" value="OS05G0588300 PROTEIN"/>
    <property type="match status" value="1"/>
</dbReference>
<keyword evidence="16" id="KW-1185">Reference proteome</keyword>
<dbReference type="OrthoDB" id="676979at2759"/>
<dbReference type="InterPro" id="IPR032675">
    <property type="entry name" value="LRR_dom_sf"/>
</dbReference>
<evidence type="ECO:0000256" key="5">
    <source>
        <dbReference type="ARBA" id="ARBA00022729"/>
    </source>
</evidence>
<dbReference type="Pfam" id="PF00560">
    <property type="entry name" value="LRR_1"/>
    <property type="match status" value="3"/>
</dbReference>
<dbReference type="FunFam" id="3.30.200.20:FF:000307">
    <property type="entry name" value="pollen receptor-like kinase 1"/>
    <property type="match status" value="1"/>
</dbReference>
<keyword evidence="5 13" id="KW-0732">Signal</keyword>
<dbReference type="Proteomes" id="UP000829196">
    <property type="component" value="Unassembled WGS sequence"/>
</dbReference>
<organism evidence="15 16">
    <name type="scientific">Dendrobium nobile</name>
    <name type="common">Orchid</name>
    <dbReference type="NCBI Taxonomy" id="94219"/>
    <lineage>
        <taxon>Eukaryota</taxon>
        <taxon>Viridiplantae</taxon>
        <taxon>Streptophyta</taxon>
        <taxon>Embryophyta</taxon>
        <taxon>Tracheophyta</taxon>
        <taxon>Spermatophyta</taxon>
        <taxon>Magnoliopsida</taxon>
        <taxon>Liliopsida</taxon>
        <taxon>Asparagales</taxon>
        <taxon>Orchidaceae</taxon>
        <taxon>Epidendroideae</taxon>
        <taxon>Malaxideae</taxon>
        <taxon>Dendrobiinae</taxon>
        <taxon>Dendrobium</taxon>
    </lineage>
</organism>
<dbReference type="Gene3D" id="1.10.510.10">
    <property type="entry name" value="Transferase(Phosphotransferase) domain 1"/>
    <property type="match status" value="1"/>
</dbReference>
<dbReference type="SUPFAM" id="SSF56112">
    <property type="entry name" value="Protein kinase-like (PK-like)"/>
    <property type="match status" value="1"/>
</dbReference>
<evidence type="ECO:0000313" key="15">
    <source>
        <dbReference type="EMBL" id="KAI0488004.1"/>
    </source>
</evidence>
<sequence>MEVRIWSSRIFLLFFYFLSIGIAEPVEDKQALLDFLAEVPHGHSLNWREGTSVCGNWRGVFCNRDRSRVVELRLPGVGLNSRIPPNTLSRLTGLLILSLRANGLTGPFPADFVNLTALTGLHLQLNSFSGSLPTNFSAWKNLTLLDLSYNDFNGSIPASISNLTQLAALNLSNNSLSGRIPEIQLPRLQFLNLSNNQLNGSVPKSLQRFPNSSFSGNELTPVFPAIPSPLPSQLSPSDPPTANSNVSKGKITESALLGIVLGATALMFVASAILLVLCYLWKHNRSIASGKESKGHESPEKAGAVSQDENNQLVFFEGCTFAFDLEDLLRASAEVLGKGTHGAAYKAVLEDTTIVVVKRLKEVSVGKKDFVMQMEVVGQVLHENVVELKAYYYSKDEKLIVYDYYSRGSVSSMLHGKQGEDRAQLDWETRFRIALGVARGVAHIHLQQGGKLVHGNIKSSNVFLNNHNYGCVSDLGLATIVNLPIPPWSRIAGYHAPEVVDTRKASQASDVYSFGVLVLELLTGKSPIQKTGGSDEVIHLVRWVSSVVREEWTAEVFDLQLMRYSNIEEEMVELLRIAMACVARMPEQRPKMIDVVRMIEDAKKLDSGSRPSAEEMLED</sequence>
<keyword evidence="9 12" id="KW-1133">Transmembrane helix</keyword>
<dbReference type="Gene3D" id="3.80.10.10">
    <property type="entry name" value="Ribonuclease Inhibitor"/>
    <property type="match status" value="2"/>
</dbReference>
<evidence type="ECO:0000256" key="1">
    <source>
        <dbReference type="ARBA" id="ARBA00004162"/>
    </source>
</evidence>
<feature type="chain" id="PRO_5035839364" description="Protein kinase domain-containing protein" evidence="13">
    <location>
        <begin position="24"/>
        <end position="619"/>
    </location>
</feature>
<dbReference type="GO" id="GO:0005524">
    <property type="term" value="F:ATP binding"/>
    <property type="evidence" value="ECO:0007669"/>
    <property type="project" value="UniProtKB-UniRule"/>
</dbReference>
<evidence type="ECO:0000256" key="8">
    <source>
        <dbReference type="ARBA" id="ARBA00022840"/>
    </source>
</evidence>
<dbReference type="PANTHER" id="PTHR48010:SF6">
    <property type="entry name" value="OS01G0223600 PROTEIN"/>
    <property type="match status" value="1"/>
</dbReference>
<dbReference type="Gene3D" id="3.30.200.20">
    <property type="entry name" value="Phosphorylase Kinase, domain 1"/>
    <property type="match status" value="1"/>
</dbReference>
<evidence type="ECO:0000256" key="2">
    <source>
        <dbReference type="ARBA" id="ARBA00022553"/>
    </source>
</evidence>
<gene>
    <name evidence="15" type="ORF">KFK09_027827</name>
</gene>
<dbReference type="InterPro" id="IPR050994">
    <property type="entry name" value="At_inactive_RLKs"/>
</dbReference>
<keyword evidence="7 11" id="KW-0547">Nucleotide-binding</keyword>
<evidence type="ECO:0000256" key="9">
    <source>
        <dbReference type="ARBA" id="ARBA00022989"/>
    </source>
</evidence>
<keyword evidence="3" id="KW-0433">Leucine-rich repeat</keyword>
<keyword evidence="8 11" id="KW-0067">ATP-binding</keyword>
<evidence type="ECO:0000313" key="16">
    <source>
        <dbReference type="Proteomes" id="UP000829196"/>
    </source>
</evidence>
<keyword evidence="4 12" id="KW-0812">Transmembrane</keyword>
<dbReference type="PROSITE" id="PS50011">
    <property type="entry name" value="PROTEIN_KINASE_DOM"/>
    <property type="match status" value="1"/>
</dbReference>
<dbReference type="InterPro" id="IPR013210">
    <property type="entry name" value="LRR_N_plant-typ"/>
</dbReference>
<evidence type="ECO:0000256" key="3">
    <source>
        <dbReference type="ARBA" id="ARBA00022614"/>
    </source>
</evidence>
<dbReference type="AlphaFoldDB" id="A0A8T3A0I1"/>
<proteinExistence type="predicted"/>
<reference evidence="15" key="1">
    <citation type="journal article" date="2022" name="Front. Genet.">
        <title>Chromosome-Scale Assembly of the Dendrobium nobile Genome Provides Insights Into the Molecular Mechanism of the Biosynthesis of the Medicinal Active Ingredient of Dendrobium.</title>
        <authorList>
            <person name="Xu Q."/>
            <person name="Niu S.-C."/>
            <person name="Li K.-L."/>
            <person name="Zheng P.-J."/>
            <person name="Zhang X.-J."/>
            <person name="Jia Y."/>
            <person name="Liu Y."/>
            <person name="Niu Y.-X."/>
            <person name="Yu L.-H."/>
            <person name="Chen D.-F."/>
            <person name="Zhang G.-Q."/>
        </authorList>
    </citation>
    <scope>NUCLEOTIDE SEQUENCE</scope>
    <source>
        <tissue evidence="15">Leaf</tissue>
    </source>
</reference>
<feature type="binding site" evidence="11">
    <location>
        <position position="367"/>
    </location>
    <ligand>
        <name>ATP</name>
        <dbReference type="ChEBI" id="CHEBI:30616"/>
    </ligand>
</feature>
<evidence type="ECO:0000256" key="7">
    <source>
        <dbReference type="ARBA" id="ARBA00022741"/>
    </source>
</evidence>
<evidence type="ECO:0000256" key="6">
    <source>
        <dbReference type="ARBA" id="ARBA00022737"/>
    </source>
</evidence>
<dbReference type="InterPro" id="IPR011009">
    <property type="entry name" value="Kinase-like_dom_sf"/>
</dbReference>
<dbReference type="FunFam" id="3.80.10.10:FF:000234">
    <property type="entry name" value="Probable inactive receptor kinase RLK902"/>
    <property type="match status" value="1"/>
</dbReference>
<dbReference type="FunFam" id="1.10.510.10:FF:000095">
    <property type="entry name" value="protein STRUBBELIG-RECEPTOR FAMILY 8"/>
    <property type="match status" value="1"/>
</dbReference>
<keyword evidence="6" id="KW-0677">Repeat</keyword>
<evidence type="ECO:0000256" key="4">
    <source>
        <dbReference type="ARBA" id="ARBA00022692"/>
    </source>
</evidence>
<dbReference type="GO" id="GO:0005886">
    <property type="term" value="C:plasma membrane"/>
    <property type="evidence" value="ECO:0007669"/>
    <property type="project" value="UniProtKB-SubCell"/>
</dbReference>
<comment type="caution">
    <text evidence="15">The sequence shown here is derived from an EMBL/GenBank/DDBJ whole genome shotgun (WGS) entry which is preliminary data.</text>
</comment>
<name>A0A8T3A0I1_DENNO</name>
<dbReference type="PROSITE" id="PS00107">
    <property type="entry name" value="PROTEIN_KINASE_ATP"/>
    <property type="match status" value="1"/>
</dbReference>
<accession>A0A8T3A0I1</accession>
<dbReference type="GO" id="GO:0004672">
    <property type="term" value="F:protein kinase activity"/>
    <property type="evidence" value="ECO:0007669"/>
    <property type="project" value="InterPro"/>
</dbReference>
<evidence type="ECO:0000256" key="11">
    <source>
        <dbReference type="PROSITE-ProRule" id="PRU10141"/>
    </source>
</evidence>
<dbReference type="InterPro" id="IPR017441">
    <property type="entry name" value="Protein_kinase_ATP_BS"/>
</dbReference>
<dbReference type="PRINTS" id="PR00019">
    <property type="entry name" value="LEURICHRPT"/>
</dbReference>
<dbReference type="Pfam" id="PF08263">
    <property type="entry name" value="LRRNT_2"/>
    <property type="match status" value="1"/>
</dbReference>
<comment type="subcellular location">
    <subcellularLocation>
        <location evidence="1">Cell membrane</location>
        <topology evidence="1">Single-pass membrane protein</topology>
    </subcellularLocation>
</comment>
<feature type="domain" description="Protein kinase" evidence="14">
    <location>
        <begin position="330"/>
        <end position="619"/>
    </location>
</feature>
<feature type="transmembrane region" description="Helical" evidence="12">
    <location>
        <begin position="255"/>
        <end position="281"/>
    </location>
</feature>
<dbReference type="SMR" id="A0A8T3A0I1"/>